<gene>
    <name evidence="1" type="ORF">ACFFV7_19730</name>
</gene>
<reference evidence="1 2" key="1">
    <citation type="submission" date="2024-09" db="EMBL/GenBank/DDBJ databases">
        <authorList>
            <person name="Sun Q."/>
            <person name="Mori K."/>
        </authorList>
    </citation>
    <scope>NUCLEOTIDE SEQUENCE [LARGE SCALE GENOMIC DNA]</scope>
    <source>
        <strain evidence="1 2">CCM 3426</strain>
    </source>
</reference>
<sequence>MPIAIQTQKITGSNSGTFTFTDTVGPFVYALNYLNWQTQPPNAQIQNIGVSLQVGSDAEADPATVIIDQTLLMDDVDPSESYTYVTVVAWIGSDDPPGLIMQNQHGIPVDQMSSQAAQKPLPTSYPPVYAVAAISGFSYTFAEDDSDFLSLGVGVGVTYPLTSRTPAVSAVATGIWTGDSAFSGTVDAAVIAMTPEGTGLGLGLAYLPNAAPVTQTIGPLPALGGASVASAAFLLQSFWPQFDPTLDPTPDISQICFGVSPTSVRLNDPDVGDVTAVSEQGLQDNDYNGSGSTVTASNALVNYLLVECS</sequence>
<comment type="caution">
    <text evidence="1">The sequence shown here is derived from an EMBL/GenBank/DDBJ whole genome shotgun (WGS) entry which is preliminary data.</text>
</comment>
<evidence type="ECO:0000313" key="1">
    <source>
        <dbReference type="EMBL" id="MFB9203430.1"/>
    </source>
</evidence>
<name>A0ABV5IFW5_9ACTN</name>
<dbReference type="EMBL" id="JBHMEI010000014">
    <property type="protein sequence ID" value="MFB9203430.1"/>
    <property type="molecule type" value="Genomic_DNA"/>
</dbReference>
<proteinExistence type="predicted"/>
<protein>
    <submittedName>
        <fullName evidence="1">Uncharacterized protein</fullName>
    </submittedName>
</protein>
<accession>A0ABV5IFW5</accession>
<dbReference type="RefSeq" id="WP_189653489.1">
    <property type="nucleotide sequence ID" value="NZ_BMRC01000042.1"/>
</dbReference>
<organism evidence="1 2">
    <name type="scientific">Nonomuraea spiralis</name>
    <dbReference type="NCBI Taxonomy" id="46182"/>
    <lineage>
        <taxon>Bacteria</taxon>
        <taxon>Bacillati</taxon>
        <taxon>Actinomycetota</taxon>
        <taxon>Actinomycetes</taxon>
        <taxon>Streptosporangiales</taxon>
        <taxon>Streptosporangiaceae</taxon>
        <taxon>Nonomuraea</taxon>
    </lineage>
</organism>
<evidence type="ECO:0000313" key="2">
    <source>
        <dbReference type="Proteomes" id="UP001589647"/>
    </source>
</evidence>
<keyword evidence="2" id="KW-1185">Reference proteome</keyword>
<dbReference type="Proteomes" id="UP001589647">
    <property type="component" value="Unassembled WGS sequence"/>
</dbReference>